<dbReference type="SUPFAM" id="SSF56214">
    <property type="entry name" value="4'-phosphopantetheinyl transferase"/>
    <property type="match status" value="1"/>
</dbReference>
<comment type="catalytic activity">
    <reaction evidence="11">
        <text>apo-[peptidyl-carrier protein] + CoA = holo-[peptidyl-carrier protein] + adenosine 3',5'-bisphosphate + H(+)</text>
        <dbReference type="Rhea" id="RHEA:46228"/>
        <dbReference type="Rhea" id="RHEA-COMP:11479"/>
        <dbReference type="Rhea" id="RHEA-COMP:11480"/>
        <dbReference type="ChEBI" id="CHEBI:15378"/>
        <dbReference type="ChEBI" id="CHEBI:29999"/>
        <dbReference type="ChEBI" id="CHEBI:57287"/>
        <dbReference type="ChEBI" id="CHEBI:58343"/>
        <dbReference type="ChEBI" id="CHEBI:64479"/>
    </reaction>
</comment>
<dbReference type="PANTHER" id="PTHR38096">
    <property type="entry name" value="ENTEROBACTIN SYNTHASE COMPONENT D"/>
    <property type="match status" value="1"/>
</dbReference>
<keyword evidence="13" id="KW-0479">Metal-binding</keyword>
<comment type="subunit">
    <text evidence="4">EntB, EntD, EntE, and EntF form a multienzyme complex called enterobactin synthase.</text>
</comment>
<feature type="binding site" evidence="12">
    <location>
        <position position="171"/>
    </location>
    <ligand>
        <name>CoA</name>
        <dbReference type="ChEBI" id="CHEBI:57287"/>
    </ligand>
</feature>
<feature type="domain" description="4'-phosphopantetheinyl transferase N-terminal" evidence="15">
    <location>
        <begin position="54"/>
        <end position="114"/>
    </location>
</feature>
<feature type="binding site" evidence="13">
    <location>
        <position position="125"/>
    </location>
    <ligand>
        <name>Mg(2+)</name>
        <dbReference type="ChEBI" id="CHEBI:18420"/>
    </ligand>
</feature>
<evidence type="ECO:0000313" key="17">
    <source>
        <dbReference type="Proteomes" id="UP000319627"/>
    </source>
</evidence>
<dbReference type="PRINTS" id="PR01399">
    <property type="entry name" value="ENTSNTHTASED"/>
</dbReference>
<keyword evidence="6" id="KW-0808">Transferase</keyword>
<dbReference type="GO" id="GO:0005886">
    <property type="term" value="C:plasma membrane"/>
    <property type="evidence" value="ECO:0007669"/>
    <property type="project" value="TreeGrafter"/>
</dbReference>
<feature type="binding site" evidence="13">
    <location>
        <position position="127"/>
    </location>
    <ligand>
        <name>Mg(2+)</name>
        <dbReference type="ChEBI" id="CHEBI:18420"/>
    </ligand>
</feature>
<evidence type="ECO:0000256" key="3">
    <source>
        <dbReference type="ARBA" id="ARBA00008342"/>
    </source>
</evidence>
<evidence type="ECO:0000256" key="10">
    <source>
        <dbReference type="ARBA" id="ARBA00049176"/>
    </source>
</evidence>
<evidence type="ECO:0000256" key="13">
    <source>
        <dbReference type="PIRSR" id="PIRSR603542-2"/>
    </source>
</evidence>
<comment type="caution">
    <text evidence="16">The sequence shown here is derived from an EMBL/GenBank/DDBJ whole genome shotgun (WGS) entry which is preliminary data.</text>
</comment>
<dbReference type="Pfam" id="PF17837">
    <property type="entry name" value="4PPT_N"/>
    <property type="match status" value="1"/>
</dbReference>
<comment type="pathway">
    <text evidence="2">Siderophore biosynthesis; enterobactin biosynthesis.</text>
</comment>
<dbReference type="Proteomes" id="UP000319627">
    <property type="component" value="Unassembled WGS sequence"/>
</dbReference>
<evidence type="ECO:0000256" key="5">
    <source>
        <dbReference type="ARBA" id="ARBA00019087"/>
    </source>
</evidence>
<evidence type="ECO:0000313" key="16">
    <source>
        <dbReference type="EMBL" id="TWH77133.1"/>
    </source>
</evidence>
<evidence type="ECO:0000256" key="11">
    <source>
        <dbReference type="ARBA" id="ARBA00049191"/>
    </source>
</evidence>
<evidence type="ECO:0000259" key="14">
    <source>
        <dbReference type="Pfam" id="PF01648"/>
    </source>
</evidence>
<dbReference type="Gene3D" id="3.90.470.20">
    <property type="entry name" value="4'-phosphopantetheinyl transferase domain"/>
    <property type="match status" value="1"/>
</dbReference>
<dbReference type="InterPro" id="IPR037143">
    <property type="entry name" value="4-PPantetheinyl_Trfase_dom_sf"/>
</dbReference>
<feature type="binding site" evidence="12">
    <location>
        <begin position="103"/>
        <end position="104"/>
    </location>
    <ligand>
        <name>CoA</name>
        <dbReference type="ChEBI" id="CHEBI:57287"/>
    </ligand>
</feature>
<keyword evidence="7" id="KW-0259">Enterobactin biosynthesis</keyword>
<dbReference type="InterPro" id="IPR003542">
    <property type="entry name" value="Enbac_synth_compD-like"/>
</dbReference>
<evidence type="ECO:0000256" key="8">
    <source>
        <dbReference type="ARBA" id="ARBA00029894"/>
    </source>
</evidence>
<evidence type="ECO:0000256" key="2">
    <source>
        <dbReference type="ARBA" id="ARBA00004993"/>
    </source>
</evidence>
<evidence type="ECO:0000256" key="7">
    <source>
        <dbReference type="ARBA" id="ARBA00023191"/>
    </source>
</evidence>
<evidence type="ECO:0000256" key="1">
    <source>
        <dbReference type="ARBA" id="ARBA00003937"/>
    </source>
</evidence>
<comment type="similarity">
    <text evidence="3">Belongs to the P-Pant transferase superfamily. EntD family.</text>
</comment>
<evidence type="ECO:0000256" key="6">
    <source>
        <dbReference type="ARBA" id="ARBA00022679"/>
    </source>
</evidence>
<evidence type="ECO:0000256" key="4">
    <source>
        <dbReference type="ARBA" id="ARBA00011503"/>
    </source>
</evidence>
<dbReference type="PANTHER" id="PTHR38096:SF1">
    <property type="entry name" value="ENTEROBACTIN SYNTHASE COMPONENT D"/>
    <property type="match status" value="1"/>
</dbReference>
<organism evidence="16 17">
    <name type="scientific">Azomonas agilis</name>
    <dbReference type="NCBI Taxonomy" id="116849"/>
    <lineage>
        <taxon>Bacteria</taxon>
        <taxon>Pseudomonadati</taxon>
        <taxon>Pseudomonadota</taxon>
        <taxon>Gammaproteobacteria</taxon>
        <taxon>Pseudomonadales</taxon>
        <taxon>Pseudomonadaceae</taxon>
        <taxon>Azomonas</taxon>
    </lineage>
</organism>
<dbReference type="GO" id="GO:0009366">
    <property type="term" value="C:enterobactin synthetase complex"/>
    <property type="evidence" value="ECO:0007669"/>
    <property type="project" value="InterPro"/>
</dbReference>
<dbReference type="Pfam" id="PF01648">
    <property type="entry name" value="ACPS"/>
    <property type="match status" value="1"/>
</dbReference>
<reference evidence="16 17" key="1">
    <citation type="submission" date="2019-07" db="EMBL/GenBank/DDBJ databases">
        <title>Genomic Encyclopedia of Type Strains, Phase I: the one thousand microbial genomes (KMG-I) project.</title>
        <authorList>
            <person name="Kyrpides N."/>
        </authorList>
    </citation>
    <scope>NUCLEOTIDE SEQUENCE [LARGE SCALE GENOMIC DNA]</scope>
    <source>
        <strain evidence="16 17">DSM 375</strain>
    </source>
</reference>
<accession>A0A562J201</accession>
<dbReference type="UniPathway" id="UPA00017"/>
<evidence type="ECO:0000256" key="12">
    <source>
        <dbReference type="PIRSR" id="PIRSR603542-1"/>
    </source>
</evidence>
<proteinExistence type="inferred from homology"/>
<dbReference type="RefSeq" id="WP_144569832.1">
    <property type="nucleotide sequence ID" value="NZ_VLKG01000001.1"/>
</dbReference>
<dbReference type="AlphaFoldDB" id="A0A562J201"/>
<dbReference type="InterPro" id="IPR008278">
    <property type="entry name" value="4-PPantetheinyl_Trfase_dom"/>
</dbReference>
<keyword evidence="13" id="KW-0460">Magnesium</keyword>
<dbReference type="GO" id="GO:0008897">
    <property type="term" value="F:holo-[acyl-carrier-protein] synthase activity"/>
    <property type="evidence" value="ECO:0007669"/>
    <property type="project" value="InterPro"/>
</dbReference>
<feature type="binding site" evidence="12">
    <location>
        <position position="125"/>
    </location>
    <ligand>
        <name>CoA</name>
        <dbReference type="ChEBI" id="CHEBI:57287"/>
    </ligand>
</feature>
<feature type="domain" description="4'-phosphopantetheinyl transferase" evidence="14">
    <location>
        <begin position="121"/>
        <end position="232"/>
    </location>
</feature>
<feature type="binding site" evidence="12">
    <location>
        <position position="175"/>
    </location>
    <ligand>
        <name>CoA</name>
        <dbReference type="ChEBI" id="CHEBI:57287"/>
    </ligand>
</feature>
<dbReference type="EMBL" id="VLKG01000001">
    <property type="protein sequence ID" value="TWH77133.1"/>
    <property type="molecule type" value="Genomic_DNA"/>
</dbReference>
<feature type="binding site" evidence="12">
    <location>
        <position position="59"/>
    </location>
    <ligand>
        <name>CoA</name>
        <dbReference type="ChEBI" id="CHEBI:57287"/>
    </ligand>
</feature>
<dbReference type="OrthoDB" id="8210607at2"/>
<comment type="cofactor">
    <cofactor evidence="13">
        <name>Mg(2+)</name>
        <dbReference type="ChEBI" id="CHEBI:18420"/>
    </cofactor>
</comment>
<name>A0A562J201_9GAMM</name>
<comment type="catalytic activity">
    <reaction evidence="10">
        <text>apo-[aryl-carrier protein] + CoA = holo-[aryl-carrier protein] + adenosine 3',5'-bisphosphate + H(+)</text>
        <dbReference type="Rhea" id="RHEA:48404"/>
        <dbReference type="Rhea" id="RHEA-COMP:15903"/>
        <dbReference type="Rhea" id="RHEA-COMP:17557"/>
        <dbReference type="ChEBI" id="CHEBI:15378"/>
        <dbReference type="ChEBI" id="CHEBI:29999"/>
        <dbReference type="ChEBI" id="CHEBI:57287"/>
        <dbReference type="ChEBI" id="CHEBI:58343"/>
        <dbReference type="ChEBI" id="CHEBI:64479"/>
    </reaction>
</comment>
<feature type="binding site" evidence="12">
    <location>
        <position position="67"/>
    </location>
    <ligand>
        <name>CoA</name>
        <dbReference type="ChEBI" id="CHEBI:57287"/>
    </ligand>
</feature>
<dbReference type="GO" id="GO:0009239">
    <property type="term" value="P:enterobactin biosynthetic process"/>
    <property type="evidence" value="ECO:0007669"/>
    <property type="project" value="UniProtKB-UniPathway"/>
</dbReference>
<dbReference type="GO" id="GO:0000287">
    <property type="term" value="F:magnesium ion binding"/>
    <property type="evidence" value="ECO:0007669"/>
    <property type="project" value="InterPro"/>
</dbReference>
<protein>
    <recommendedName>
        <fullName evidence="5">Enterobactin synthase component D</fullName>
    </recommendedName>
    <alternativeName>
        <fullName evidence="8">4'-phosphopantetheinyl transferase EntD</fullName>
    </alternativeName>
    <alternativeName>
        <fullName evidence="9">Enterochelin synthase D</fullName>
    </alternativeName>
</protein>
<sequence>MPKLDGTPPNGFWPLAEHWPITDALPRLSLYKLKFDSVEPSTQDFERWNIPIPRGVAKRKAEFFAGRFCAYQAIQQLTGQGCVPGSAEDRAPQWPKGLVGSISHGHNRAAAIVAEQQYWHGLGLDIEQHLSSERADYLASEILTPQELAQYQLRPAPQRALQLTLSFSLKESLFKALYPLTQRHFYFQDAQCLYQPQRQPIALRLLTDLSEEWPKGRYLQGHYWVFEDYVVTWVAIPPP</sequence>
<comment type="function">
    <text evidence="1">Involved in the biosynthesis of the siderophore enterobactin (enterochelin), which is a macrocyclic trimeric lactone of N-(2,3-dihydroxybenzoyl)-serine. The serine trilactone serves as a scaffolding for the three catechol functionalities that provide hexadentate coordination for the tightly ligated iron(2+) atoms. Plays an essential role in the assembly of the enterobactin by catalyzing the transfer of the 4'-phosphopantetheine (Ppant) moiety from coenzyme A to the apo-domains of both EntB (ArCP domain) and EntF (PCP domain) to yield their holo-forms which make them competent for the activation of 2,3-dihydroxybenzoate (DHB) and L-serine, respectively.</text>
</comment>
<dbReference type="InterPro" id="IPR041354">
    <property type="entry name" value="4PPT_N"/>
</dbReference>
<feature type="binding site" evidence="13">
    <location>
        <position position="126"/>
    </location>
    <ligand>
        <name>Mg(2+)</name>
        <dbReference type="ChEBI" id="CHEBI:18420"/>
    </ligand>
</feature>
<evidence type="ECO:0000256" key="9">
    <source>
        <dbReference type="ARBA" id="ARBA00031996"/>
    </source>
</evidence>
<evidence type="ECO:0000259" key="15">
    <source>
        <dbReference type="Pfam" id="PF17837"/>
    </source>
</evidence>
<gene>
    <name evidence="16" type="ORF">LX59_00036</name>
</gene>
<keyword evidence="17" id="KW-1185">Reference proteome</keyword>